<sequence>MEQHTQAPVVGIIGAGLAGLVAAYETHKLLPQATIKIYEAEDRIGGKLRTVAFEHGPVDMGAEAYLAKAQHATDFFTELGLADRLREPSGMPSMLYLPDGNGELKPLPRGTLMGIPAAAESVAHLVDEATARRIDGDHPVTWQAPTGLTQADASVADLVREVHGDQVLQRIVEPLLGGVYASSPELIGVRAALPRLAEQFDAMVAAGQTPRLTSAVKTVLTNNQSTYVADTDQPGAPKKPVFSTFVGGYADLYETLAEQSGAEIYSDAFISDINPAQNAQQGSGQWTIRGQGINDTVDALILAVPAPTAAALCSRSGVEALHQAATHLRTIPVASSTVVGLRLPEGGLPDYSGILVSRADNPTVQAKAFTFSSKKWPHIGSRPGDLVRVSYGRLDNTNPLAALTDIARADEDTLVDAALDDLHAVCGLDARTAGVEEIFVQRWYGGLPCYQVGHAERIATIDTSLQPLGTIALTGAWKHGVGVPAIIEDAQHAAHHTTRALTKS</sequence>
<dbReference type="SUPFAM" id="SSF54373">
    <property type="entry name" value="FAD-linked reductases, C-terminal domain"/>
    <property type="match status" value="1"/>
</dbReference>
<dbReference type="NCBIfam" id="TIGR00562">
    <property type="entry name" value="proto_IX_ox"/>
    <property type="match status" value="1"/>
</dbReference>
<dbReference type="InterPro" id="IPR004572">
    <property type="entry name" value="Protoporphyrinogen_oxidase"/>
</dbReference>
<evidence type="ECO:0000256" key="1">
    <source>
        <dbReference type="ARBA" id="ARBA00001755"/>
    </source>
</evidence>
<evidence type="ECO:0000259" key="13">
    <source>
        <dbReference type="Pfam" id="PF01593"/>
    </source>
</evidence>
<dbReference type="PANTHER" id="PTHR42923:SF3">
    <property type="entry name" value="PROTOPORPHYRINOGEN OXIDASE"/>
    <property type="match status" value="1"/>
</dbReference>
<gene>
    <name evidence="14" type="ORF">CARG_00955</name>
</gene>
<organism evidence="14 15">
    <name type="scientific">Corynebacterium argentoratense DSM 44202</name>
    <dbReference type="NCBI Taxonomy" id="1348662"/>
    <lineage>
        <taxon>Bacteria</taxon>
        <taxon>Bacillati</taxon>
        <taxon>Actinomycetota</taxon>
        <taxon>Actinomycetes</taxon>
        <taxon>Mycobacteriales</taxon>
        <taxon>Corynebacteriaceae</taxon>
        <taxon>Corynebacterium</taxon>
    </lineage>
</organism>
<dbReference type="STRING" id="1348662.CARG_00955"/>
<dbReference type="GO" id="GO:0004729">
    <property type="term" value="F:oxygen-dependent protoporphyrinogen oxidase activity"/>
    <property type="evidence" value="ECO:0007669"/>
    <property type="project" value="UniProtKB-UniRule"/>
</dbReference>
<dbReference type="EMBL" id="CP006365">
    <property type="protein sequence ID" value="AGU14388.1"/>
    <property type="molecule type" value="Genomic_DNA"/>
</dbReference>
<evidence type="ECO:0000313" key="14">
    <source>
        <dbReference type="EMBL" id="AGU14388.1"/>
    </source>
</evidence>
<evidence type="ECO:0000313" key="15">
    <source>
        <dbReference type="Proteomes" id="UP000016943"/>
    </source>
</evidence>
<dbReference type="InterPro" id="IPR036188">
    <property type="entry name" value="FAD/NAD-bd_sf"/>
</dbReference>
<protein>
    <recommendedName>
        <fullName evidence="7 12">Coproporphyrinogen III oxidase</fullName>
        <ecNumber evidence="6 12">1.3.3.15</ecNumber>
    </recommendedName>
</protein>
<dbReference type="Proteomes" id="UP000016943">
    <property type="component" value="Chromosome"/>
</dbReference>
<feature type="domain" description="Amine oxidase" evidence="13">
    <location>
        <begin position="17"/>
        <end position="494"/>
    </location>
</feature>
<keyword evidence="8 12" id="KW-0285">Flavoprotein</keyword>
<dbReference type="PANTHER" id="PTHR42923">
    <property type="entry name" value="PROTOPORPHYRINOGEN OXIDASE"/>
    <property type="match status" value="1"/>
</dbReference>
<dbReference type="OrthoDB" id="4496419at2"/>
<dbReference type="AlphaFoldDB" id="U3GV93"/>
<comment type="function">
    <text evidence="3 12">Involved in coproporphyrin-dependent heme b biosynthesis. Catalyzes the oxidation of coproporphyrinogen III to coproporphyrin III.</text>
</comment>
<evidence type="ECO:0000256" key="5">
    <source>
        <dbReference type="ARBA" id="ARBA00008310"/>
    </source>
</evidence>
<dbReference type="Gene3D" id="3.90.660.20">
    <property type="entry name" value="Protoporphyrinogen oxidase, mitochondrial, domain 2"/>
    <property type="match status" value="1"/>
</dbReference>
<reference evidence="14 15" key="1">
    <citation type="journal article" date="2013" name="Genome Announc.">
        <title>Whole-Genome Sequence of the Clinical Strain Corynebacterium argentoratense DSM 44202, Isolated from a Human Throat Specimen.</title>
        <authorList>
            <person name="Bomholt C."/>
            <person name="Glaub A."/>
            <person name="Gravermann K."/>
            <person name="Albersmeier A."/>
            <person name="Brinkrolf K."/>
            <person name="Ruckert C."/>
            <person name="Tauch A."/>
        </authorList>
    </citation>
    <scope>NUCLEOTIDE SEQUENCE [LARGE SCALE GENOMIC DNA]</scope>
    <source>
        <strain evidence="14">DSM 44202</strain>
    </source>
</reference>
<proteinExistence type="inferred from homology"/>
<dbReference type="GeneID" id="78249068"/>
<evidence type="ECO:0000256" key="2">
    <source>
        <dbReference type="ARBA" id="ARBA00001974"/>
    </source>
</evidence>
<dbReference type="EC" id="1.3.3.15" evidence="6 12"/>
<evidence type="ECO:0000256" key="10">
    <source>
        <dbReference type="ARBA" id="ARBA00023002"/>
    </source>
</evidence>
<dbReference type="KEGG" id="caz:CARG_00955"/>
<comment type="cofactor">
    <cofactor evidence="2 12">
        <name>FAD</name>
        <dbReference type="ChEBI" id="CHEBI:57692"/>
    </cofactor>
</comment>
<evidence type="ECO:0000256" key="4">
    <source>
        <dbReference type="ARBA" id="ARBA00004744"/>
    </source>
</evidence>
<dbReference type="GO" id="GO:0005737">
    <property type="term" value="C:cytoplasm"/>
    <property type="evidence" value="ECO:0007669"/>
    <property type="project" value="UniProtKB-SubCell"/>
</dbReference>
<dbReference type="InterPro" id="IPR002937">
    <property type="entry name" value="Amino_oxidase"/>
</dbReference>
<evidence type="ECO:0000256" key="12">
    <source>
        <dbReference type="RuleBase" id="RU364052"/>
    </source>
</evidence>
<keyword evidence="11 12" id="KW-0350">Heme biosynthesis</keyword>
<evidence type="ECO:0000256" key="3">
    <source>
        <dbReference type="ARBA" id="ARBA00002185"/>
    </source>
</evidence>
<name>U3GV93_9CORY</name>
<evidence type="ECO:0000256" key="8">
    <source>
        <dbReference type="ARBA" id="ARBA00022630"/>
    </source>
</evidence>
<dbReference type="PATRIC" id="fig|1348662.3.peg.186"/>
<dbReference type="UniPathway" id="UPA00252"/>
<accession>U3GV93</accession>
<evidence type="ECO:0000256" key="7">
    <source>
        <dbReference type="ARBA" id="ARBA00019046"/>
    </source>
</evidence>
<dbReference type="Pfam" id="PF01593">
    <property type="entry name" value="Amino_oxidase"/>
    <property type="match status" value="1"/>
</dbReference>
<keyword evidence="15" id="KW-1185">Reference proteome</keyword>
<evidence type="ECO:0000256" key="6">
    <source>
        <dbReference type="ARBA" id="ARBA00012402"/>
    </source>
</evidence>
<dbReference type="Gene3D" id="1.10.3110.10">
    <property type="entry name" value="protoporphyrinogen ix oxidase, domain 3"/>
    <property type="match status" value="1"/>
</dbReference>
<dbReference type="HOGENOM" id="CLU_009629_3_1_11"/>
<evidence type="ECO:0000256" key="11">
    <source>
        <dbReference type="ARBA" id="ARBA00023133"/>
    </source>
</evidence>
<comment type="pathway">
    <text evidence="4 12">Porphyrin-containing compound metabolism; protoheme biosynthesis.</text>
</comment>
<dbReference type="InterPro" id="IPR050464">
    <property type="entry name" value="Zeta_carotene_desat/Oxidored"/>
</dbReference>
<dbReference type="GO" id="GO:0006783">
    <property type="term" value="P:heme biosynthetic process"/>
    <property type="evidence" value="ECO:0007669"/>
    <property type="project" value="UniProtKB-UniRule"/>
</dbReference>
<evidence type="ECO:0000256" key="9">
    <source>
        <dbReference type="ARBA" id="ARBA00022827"/>
    </source>
</evidence>
<comment type="similarity">
    <text evidence="5 12">Belongs to the protoporphyrinogen/coproporphyrinogen oxidase family. Coproporphyrinogen III oxidase subfamily.</text>
</comment>
<keyword evidence="9 12" id="KW-0274">FAD</keyword>
<keyword evidence="12" id="KW-0963">Cytoplasm</keyword>
<dbReference type="SUPFAM" id="SSF51905">
    <property type="entry name" value="FAD/NAD(P)-binding domain"/>
    <property type="match status" value="1"/>
</dbReference>
<dbReference type="eggNOG" id="COG1232">
    <property type="taxonomic scope" value="Bacteria"/>
</dbReference>
<dbReference type="Gene3D" id="3.50.50.60">
    <property type="entry name" value="FAD/NAD(P)-binding domain"/>
    <property type="match status" value="1"/>
</dbReference>
<comment type="catalytic activity">
    <reaction evidence="1">
        <text>coproporphyrinogen III + 3 O2 = coproporphyrin III + 3 H2O2</text>
        <dbReference type="Rhea" id="RHEA:43436"/>
        <dbReference type="ChEBI" id="CHEBI:15379"/>
        <dbReference type="ChEBI" id="CHEBI:16240"/>
        <dbReference type="ChEBI" id="CHEBI:57309"/>
        <dbReference type="ChEBI" id="CHEBI:131725"/>
        <dbReference type="EC" id="1.3.3.15"/>
    </reaction>
    <physiologicalReaction direction="left-to-right" evidence="1">
        <dbReference type="Rhea" id="RHEA:43437"/>
    </physiologicalReaction>
</comment>
<keyword evidence="10 12" id="KW-0560">Oxidoreductase</keyword>
<comment type="subcellular location">
    <subcellularLocation>
        <location evidence="12">Cytoplasm</location>
    </subcellularLocation>
</comment>
<dbReference type="RefSeq" id="WP_020975510.1">
    <property type="nucleotide sequence ID" value="NC_022198.1"/>
</dbReference>